<dbReference type="KEGG" id="lnu:N7U66_12185"/>
<organism evidence="1 2">
    <name type="scientific">Lacinutrix neustonica</name>
    <dbReference type="NCBI Taxonomy" id="2980107"/>
    <lineage>
        <taxon>Bacteria</taxon>
        <taxon>Pseudomonadati</taxon>
        <taxon>Bacteroidota</taxon>
        <taxon>Flavobacteriia</taxon>
        <taxon>Flavobacteriales</taxon>
        <taxon>Flavobacteriaceae</taxon>
        <taxon>Lacinutrix</taxon>
    </lineage>
</organism>
<name>A0A9E8SC64_9FLAO</name>
<sequence length="209" mass="23312">MKTLQLTMLSMLFFCMALKPQISESQNSQSLEKKDMFYATMQTQDAKGLQINHPEAIEIIKSFNGHSAVMLSHHAAEELHHKVLVHGPGFIYEASRENAIAAIYKSSLMASKEANNKANLTYSITQQPLVLQSLDLVNNLNIANQIQELESYVTRYHTKNSAAQAVFDLKTKWETLASGRTDVSVRIVNHTSTSMPSVVMTITGSENPR</sequence>
<dbReference type="EMBL" id="CP113088">
    <property type="protein sequence ID" value="WAC00963.1"/>
    <property type="molecule type" value="Genomic_DNA"/>
</dbReference>
<dbReference type="RefSeq" id="WP_267675510.1">
    <property type="nucleotide sequence ID" value="NZ_CP113088.1"/>
</dbReference>
<accession>A0A9E8SC64</accession>
<gene>
    <name evidence="1" type="ORF">N7U66_12185</name>
</gene>
<proteinExistence type="predicted"/>
<evidence type="ECO:0000313" key="1">
    <source>
        <dbReference type="EMBL" id="WAC00963.1"/>
    </source>
</evidence>
<keyword evidence="2" id="KW-1185">Reference proteome</keyword>
<dbReference type="AlphaFoldDB" id="A0A9E8SC64"/>
<reference evidence="1" key="1">
    <citation type="submission" date="2022-11" db="EMBL/GenBank/DDBJ databases">
        <title>Lacinutrix neustonica HL-RS19T sp. nov., isolated from the surface microlayer sample of brackish Lake Shihwa.</title>
        <authorList>
            <person name="Choi J.Y."/>
            <person name="Hwang C.Y."/>
        </authorList>
    </citation>
    <scope>NUCLEOTIDE SEQUENCE</scope>
    <source>
        <strain evidence="1">HL-RS19</strain>
    </source>
</reference>
<dbReference type="Proteomes" id="UP001164705">
    <property type="component" value="Chromosome"/>
</dbReference>
<evidence type="ECO:0000313" key="2">
    <source>
        <dbReference type="Proteomes" id="UP001164705"/>
    </source>
</evidence>
<protein>
    <submittedName>
        <fullName evidence="1">Uncharacterized protein</fullName>
    </submittedName>
</protein>